<dbReference type="Proteomes" id="UP000807716">
    <property type="component" value="Unassembled WGS sequence"/>
</dbReference>
<evidence type="ECO:0000256" key="6">
    <source>
        <dbReference type="ARBA" id="ARBA00023054"/>
    </source>
</evidence>
<feature type="region of interest" description="Disordered" evidence="9">
    <location>
        <begin position="87"/>
        <end position="108"/>
    </location>
</feature>
<dbReference type="GO" id="GO:0005730">
    <property type="term" value="C:nucleolus"/>
    <property type="evidence" value="ECO:0007669"/>
    <property type="project" value="UniProtKB-SubCell"/>
</dbReference>
<keyword evidence="7 8" id="KW-0539">Nucleus</keyword>
<sequence length="108" mass="12705">MAKASPMSRVSGKEWKDTKTATNRTYLQKGVKSSFEKRMTKTRELTLARNMAKEMTEEKIAEKRRKREITEERKKIKEEKERLEAMSAKMSANKLKRLKKKQGNLKGR</sequence>
<feature type="compositionally biased region" description="Basic residues" evidence="9">
    <location>
        <begin position="94"/>
        <end position="108"/>
    </location>
</feature>
<accession>A0A9P6UB57</accession>
<keyword evidence="4 8" id="KW-0690">Ribosome biogenesis</keyword>
<gene>
    <name evidence="10" type="ORF">DFQ27_005721</name>
</gene>
<evidence type="ECO:0000256" key="1">
    <source>
        <dbReference type="ARBA" id="ARBA00004090"/>
    </source>
</evidence>
<dbReference type="OrthoDB" id="277961at2759"/>
<evidence type="ECO:0000256" key="2">
    <source>
        <dbReference type="ARBA" id="ARBA00004604"/>
    </source>
</evidence>
<proteinExistence type="inferred from homology"/>
<evidence type="ECO:0000256" key="8">
    <source>
        <dbReference type="RuleBase" id="RU363084"/>
    </source>
</evidence>
<evidence type="ECO:0000256" key="3">
    <source>
        <dbReference type="ARBA" id="ARBA00007869"/>
    </source>
</evidence>
<evidence type="ECO:0000256" key="4">
    <source>
        <dbReference type="ARBA" id="ARBA00022517"/>
    </source>
</evidence>
<name>A0A9P6UB57_9FUNG</name>
<dbReference type="AlphaFoldDB" id="A0A9P6UB57"/>
<keyword evidence="11" id="KW-1185">Reference proteome</keyword>
<reference evidence="10" key="1">
    <citation type="journal article" date="2020" name="Fungal Divers.">
        <title>Resolving the Mortierellaceae phylogeny through synthesis of multi-gene phylogenetics and phylogenomics.</title>
        <authorList>
            <person name="Vandepol N."/>
            <person name="Liber J."/>
            <person name="Desiro A."/>
            <person name="Na H."/>
            <person name="Kennedy M."/>
            <person name="Barry K."/>
            <person name="Grigoriev I.V."/>
            <person name="Miller A.N."/>
            <person name="O'Donnell K."/>
            <person name="Stajich J.E."/>
            <person name="Bonito G."/>
        </authorList>
    </citation>
    <scope>NUCLEOTIDE SEQUENCE</scope>
    <source>
        <strain evidence="10">BC1065</strain>
    </source>
</reference>
<dbReference type="InterPro" id="IPR005579">
    <property type="entry name" value="Cgr1-like"/>
</dbReference>
<dbReference type="Pfam" id="PF03879">
    <property type="entry name" value="Cgr1"/>
    <property type="match status" value="1"/>
</dbReference>
<comment type="function">
    <text evidence="1 8">Involved in nucleolar integrity and required for processing of the pre-rRNA for the 60S ribosome subunit.</text>
</comment>
<evidence type="ECO:0000256" key="5">
    <source>
        <dbReference type="ARBA" id="ARBA00022552"/>
    </source>
</evidence>
<evidence type="ECO:0000256" key="9">
    <source>
        <dbReference type="SAM" id="MobiDB-lite"/>
    </source>
</evidence>
<protein>
    <recommendedName>
        <fullName evidence="8">rRNA-processing protein</fullName>
    </recommendedName>
</protein>
<keyword evidence="6" id="KW-0175">Coiled coil</keyword>
<feature type="region of interest" description="Disordered" evidence="9">
    <location>
        <begin position="1"/>
        <end position="21"/>
    </location>
</feature>
<comment type="caution">
    <text evidence="10">The sequence shown here is derived from an EMBL/GenBank/DDBJ whole genome shotgun (WGS) entry which is preliminary data.</text>
</comment>
<dbReference type="GO" id="GO:0006364">
    <property type="term" value="P:rRNA processing"/>
    <property type="evidence" value="ECO:0007669"/>
    <property type="project" value="UniProtKB-UniRule"/>
</dbReference>
<evidence type="ECO:0000313" key="11">
    <source>
        <dbReference type="Proteomes" id="UP000807716"/>
    </source>
</evidence>
<comment type="subcellular location">
    <subcellularLocation>
        <location evidence="2 8">Nucleus</location>
        <location evidence="2 8">Nucleolus</location>
    </subcellularLocation>
</comment>
<dbReference type="EMBL" id="JAAAJB010000041">
    <property type="protein sequence ID" value="KAG0268787.1"/>
    <property type="molecule type" value="Genomic_DNA"/>
</dbReference>
<evidence type="ECO:0000313" key="10">
    <source>
        <dbReference type="EMBL" id="KAG0268787.1"/>
    </source>
</evidence>
<keyword evidence="5 8" id="KW-0698">rRNA processing</keyword>
<organism evidence="10 11">
    <name type="scientific">Actinomortierella ambigua</name>
    <dbReference type="NCBI Taxonomy" id="1343610"/>
    <lineage>
        <taxon>Eukaryota</taxon>
        <taxon>Fungi</taxon>
        <taxon>Fungi incertae sedis</taxon>
        <taxon>Mucoromycota</taxon>
        <taxon>Mortierellomycotina</taxon>
        <taxon>Mortierellomycetes</taxon>
        <taxon>Mortierellales</taxon>
        <taxon>Mortierellaceae</taxon>
        <taxon>Actinomortierella</taxon>
    </lineage>
</organism>
<comment type="similarity">
    <text evidence="3 8">Belongs to the CGR1 family.</text>
</comment>
<evidence type="ECO:0000256" key="7">
    <source>
        <dbReference type="ARBA" id="ARBA00023242"/>
    </source>
</evidence>